<protein>
    <submittedName>
        <fullName evidence="1">Substrate-binding domain-containing protein</fullName>
    </submittedName>
</protein>
<keyword evidence="2" id="KW-1185">Reference proteome</keyword>
<sequence>MANGLRIFVPVAIQALMDRLRPRLEATAGQALTPLVDLNPVIPERIAAGEAFDIGLTNPPYVEALVAAGRVDGASHRPFGRVPLAIGRRAGTGESVPTGVAEIAALLSGADSIGYTGAGTSGRTYLNVMARLGLSETLAPRGRPMGAGEPVASVVVGDTELAVAPLTTILSSPGIGVAAIFPDALGAHIDMSVFLSPMPGAGAAAVLERLTGPELDAELAAAGVVRFAFD</sequence>
<name>A0AAW5R1E6_9HYPH</name>
<comment type="caution">
    <text evidence="1">The sequence shown here is derived from an EMBL/GenBank/DDBJ whole genome shotgun (WGS) entry which is preliminary data.</text>
</comment>
<reference evidence="1 2" key="1">
    <citation type="submission" date="2022-04" db="EMBL/GenBank/DDBJ databases">
        <authorList>
            <person name="Ye Y.-Q."/>
            <person name="Du Z.-J."/>
        </authorList>
    </citation>
    <scope>NUCLEOTIDE SEQUENCE [LARGE SCALE GENOMIC DNA]</scope>
    <source>
        <strain evidence="1 2">A6E488</strain>
    </source>
</reference>
<dbReference type="EMBL" id="JALIDZ010000008">
    <property type="protein sequence ID" value="MCT8973803.1"/>
    <property type="molecule type" value="Genomic_DNA"/>
</dbReference>
<dbReference type="Pfam" id="PF13531">
    <property type="entry name" value="SBP_bac_11"/>
    <property type="match status" value="1"/>
</dbReference>
<dbReference type="Proteomes" id="UP001320898">
    <property type="component" value="Unassembled WGS sequence"/>
</dbReference>
<dbReference type="AlphaFoldDB" id="A0AAW5R1E6"/>
<evidence type="ECO:0000313" key="1">
    <source>
        <dbReference type="EMBL" id="MCT8973803.1"/>
    </source>
</evidence>
<dbReference type="Gene3D" id="3.40.190.10">
    <property type="entry name" value="Periplasmic binding protein-like II"/>
    <property type="match status" value="2"/>
</dbReference>
<accession>A0AAW5R1E6</accession>
<proteinExistence type="predicted"/>
<evidence type="ECO:0000313" key="2">
    <source>
        <dbReference type="Proteomes" id="UP001320898"/>
    </source>
</evidence>
<dbReference type="RefSeq" id="WP_261617379.1">
    <property type="nucleotide sequence ID" value="NZ_JALIDZ010000008.1"/>
</dbReference>
<organism evidence="1 2">
    <name type="scientific">Microbaculum marinisediminis</name>
    <dbReference type="NCBI Taxonomy" id="2931392"/>
    <lineage>
        <taxon>Bacteria</taxon>
        <taxon>Pseudomonadati</taxon>
        <taxon>Pseudomonadota</taxon>
        <taxon>Alphaproteobacteria</taxon>
        <taxon>Hyphomicrobiales</taxon>
        <taxon>Tepidamorphaceae</taxon>
        <taxon>Microbaculum</taxon>
    </lineage>
</organism>
<dbReference type="SUPFAM" id="SSF53850">
    <property type="entry name" value="Periplasmic binding protein-like II"/>
    <property type="match status" value="1"/>
</dbReference>
<gene>
    <name evidence="1" type="ORF">MUB46_18205</name>
</gene>